<dbReference type="EMBL" id="JAUSTF010000002">
    <property type="protein sequence ID" value="MDQ0180205.1"/>
    <property type="molecule type" value="Genomic_DNA"/>
</dbReference>
<dbReference type="EMBL" id="JAUSRG010000001">
    <property type="protein sequence ID" value="MDP9903142.1"/>
    <property type="molecule type" value="Genomic_DNA"/>
</dbReference>
<accession>A0AAW8D4U3</accession>
<dbReference type="Proteomes" id="UP001230951">
    <property type="component" value="Unassembled WGS sequence"/>
</dbReference>
<dbReference type="Proteomes" id="UP001242995">
    <property type="component" value="Unassembled WGS sequence"/>
</dbReference>
<evidence type="ECO:0000313" key="4">
    <source>
        <dbReference type="Proteomes" id="UP001242995"/>
    </source>
</evidence>
<evidence type="ECO:0000313" key="1">
    <source>
        <dbReference type="EMBL" id="MDP9903142.1"/>
    </source>
</evidence>
<protein>
    <recommendedName>
        <fullName evidence="5">DUF4192 domain-containing protein</fullName>
    </recommendedName>
</protein>
<keyword evidence="3" id="KW-1185">Reference proteome</keyword>
<dbReference type="Pfam" id="PF13830">
    <property type="entry name" value="DUF4192"/>
    <property type="match status" value="1"/>
</dbReference>
<dbReference type="RefSeq" id="WP_306958760.1">
    <property type="nucleotide sequence ID" value="NZ_JAUSRG010000001.1"/>
</dbReference>
<organism evidence="1 4">
    <name type="scientific">Arthrobacter bambusae</name>
    <dbReference type="NCBI Taxonomy" id="1338426"/>
    <lineage>
        <taxon>Bacteria</taxon>
        <taxon>Bacillati</taxon>
        <taxon>Actinomycetota</taxon>
        <taxon>Actinomycetes</taxon>
        <taxon>Micrococcales</taxon>
        <taxon>Micrococcaceae</taxon>
        <taxon>Arthrobacter</taxon>
    </lineage>
</organism>
<evidence type="ECO:0000313" key="3">
    <source>
        <dbReference type="Proteomes" id="UP001230951"/>
    </source>
</evidence>
<gene>
    <name evidence="1" type="ORF">J2S90_000082</name>
    <name evidence="2" type="ORF">J2S93_001621</name>
</gene>
<proteinExistence type="predicted"/>
<sequence>MTQPEVITVNANSPSQLVSLIPALVGHPPHESMIIVAFQRRRSVTALRVDIPSAGEEPTVAREALRVMADIPGVDALALVLYTDKKEAQAQPISDALVAVATESSIQINETLLVINNTVGRIGDPAGKFVPVAPAPEDLFDQLVADGQANSTAQLLPDVDNDEKIRVAAAIDYIAERELDLRVLVSRFEKVLQGTVLEDAVPRNGKPTNTRAAAAMIKALNLPALRDVALIQCASSEALGWHALRAQLAFNEHGTPMPEYLTQIITGEARRPDAARLKHGLNAVRYLAAVAPESSKPGPFGAAAWLSWAMGSNAQAGAYAALALEINPGHALAATVKAFSDSARLPQWSHAD</sequence>
<reference evidence="1 3" key="1">
    <citation type="submission" date="2023-07" db="EMBL/GenBank/DDBJ databases">
        <title>Sorghum-associated microbial communities from plants grown in Nebraska, USA.</title>
        <authorList>
            <person name="Schachtman D."/>
        </authorList>
    </citation>
    <scope>NUCLEOTIDE SEQUENCE</scope>
    <source>
        <strain evidence="1">DS1006</strain>
        <strain evidence="2 3">DS1016</strain>
    </source>
</reference>
<dbReference type="InterPro" id="IPR025447">
    <property type="entry name" value="DUF4192"/>
</dbReference>
<evidence type="ECO:0008006" key="5">
    <source>
        <dbReference type="Google" id="ProtNLM"/>
    </source>
</evidence>
<evidence type="ECO:0000313" key="2">
    <source>
        <dbReference type="EMBL" id="MDQ0180205.1"/>
    </source>
</evidence>
<comment type="caution">
    <text evidence="1">The sequence shown here is derived from an EMBL/GenBank/DDBJ whole genome shotgun (WGS) entry which is preliminary data.</text>
</comment>
<dbReference type="AlphaFoldDB" id="A0AAW8D4U3"/>
<name>A0AAW8D4U3_9MICC</name>